<sequence length="62" mass="7264">MTPRKQLLFHKLGSMGSTLKRYEHNLMSCRKDAFGVKNLRQKGLMEFLNISIICCSLHDEYM</sequence>
<reference evidence="1 2" key="1">
    <citation type="journal article" date="2013" name="Genome Biol.">
        <title>Draft genome of the mountain pine beetle, Dendroctonus ponderosae Hopkins, a major forest pest.</title>
        <authorList>
            <person name="Keeling C.I."/>
            <person name="Yuen M.M."/>
            <person name="Liao N.Y."/>
            <person name="Docking T.R."/>
            <person name="Chan S.K."/>
            <person name="Taylor G.A."/>
            <person name="Palmquist D.L."/>
            <person name="Jackman S.D."/>
            <person name="Nguyen A."/>
            <person name="Li M."/>
            <person name="Henderson H."/>
            <person name="Janes J.K."/>
            <person name="Zhao Y."/>
            <person name="Pandoh P."/>
            <person name="Moore R."/>
            <person name="Sperling F.A."/>
            <person name="Huber D.P."/>
            <person name="Birol I."/>
            <person name="Jones S.J."/>
            <person name="Bohlmann J."/>
        </authorList>
    </citation>
    <scope>NUCLEOTIDE SEQUENCE</scope>
</reference>
<name>U4UZV7_DENPD</name>
<organism evidence="1 2">
    <name type="scientific">Dendroctonus ponderosae</name>
    <name type="common">Mountain pine beetle</name>
    <dbReference type="NCBI Taxonomy" id="77166"/>
    <lineage>
        <taxon>Eukaryota</taxon>
        <taxon>Metazoa</taxon>
        <taxon>Ecdysozoa</taxon>
        <taxon>Arthropoda</taxon>
        <taxon>Hexapoda</taxon>
        <taxon>Insecta</taxon>
        <taxon>Pterygota</taxon>
        <taxon>Neoptera</taxon>
        <taxon>Endopterygota</taxon>
        <taxon>Coleoptera</taxon>
        <taxon>Polyphaga</taxon>
        <taxon>Cucujiformia</taxon>
        <taxon>Curculionidae</taxon>
        <taxon>Scolytinae</taxon>
        <taxon>Dendroctonus</taxon>
    </lineage>
</organism>
<accession>U4UZV7</accession>
<dbReference type="EMBL" id="KI208946">
    <property type="protein sequence ID" value="ERL95956.1"/>
    <property type="molecule type" value="Genomic_DNA"/>
</dbReference>
<gene>
    <name evidence="1" type="ORF">D910_00685</name>
</gene>
<dbReference type="Proteomes" id="UP000030742">
    <property type="component" value="Unassembled WGS sequence"/>
</dbReference>
<protein>
    <submittedName>
        <fullName evidence="1">Uncharacterized protein</fullName>
    </submittedName>
</protein>
<evidence type="ECO:0000313" key="1">
    <source>
        <dbReference type="EMBL" id="ERL95956.1"/>
    </source>
</evidence>
<proteinExistence type="predicted"/>
<dbReference type="AlphaFoldDB" id="U4UZV7"/>
<evidence type="ECO:0000313" key="2">
    <source>
        <dbReference type="Proteomes" id="UP000030742"/>
    </source>
</evidence>